<dbReference type="Pfam" id="PF21102">
    <property type="entry name" value="DprA_N"/>
    <property type="match status" value="1"/>
</dbReference>
<organism evidence="5 6">
    <name type="scientific">Halovulum marinum</name>
    <dbReference type="NCBI Taxonomy" id="2662447"/>
    <lineage>
        <taxon>Bacteria</taxon>
        <taxon>Pseudomonadati</taxon>
        <taxon>Pseudomonadota</taxon>
        <taxon>Alphaproteobacteria</taxon>
        <taxon>Rhodobacterales</taxon>
        <taxon>Paracoccaceae</taxon>
        <taxon>Halovulum</taxon>
    </lineage>
</organism>
<dbReference type="NCBIfam" id="TIGR00732">
    <property type="entry name" value="dprA"/>
    <property type="match status" value="1"/>
</dbReference>
<evidence type="ECO:0000259" key="4">
    <source>
        <dbReference type="Pfam" id="PF17782"/>
    </source>
</evidence>
<sequence length="391" mass="40613">MTAAPRLPFPDPKPTALSGAERLAWVRLVRSPRVGAATFRRLLDEHSSAQAALAALPQVARGAGVDDYRPCPPGVAQAELDRGAALGAQLLVPGRPGYPDLLARIDDRPPLLWALGDPALAQGRCIALVGARNASALGTRMAAHLARALAEMGFAVVSGLARGIDTAAHQAALDTGTVAVLAGGVDVAYPRENEDLQRRIGQRGLLLSEMPPGMTPQARHFPRRNRIISGLVPGLVVVEGAAKSGSLITARTALDQGREVMAVPGHPFDARASGCNMLIRDGATLVRSAEDIAAALDLPRPERRAPAASPAPPPDTDRSPAGPQPVPAPPQDGTPLVSAILNLLGPAPISEDALIRQIRRPAPEILAALGELDLTGQILRHSGGLVSRPPG</sequence>
<dbReference type="Pfam" id="PF17782">
    <property type="entry name" value="WHD_DprA"/>
    <property type="match status" value="1"/>
</dbReference>
<dbReference type="Proteomes" id="UP000474957">
    <property type="component" value="Unassembled WGS sequence"/>
</dbReference>
<dbReference type="Gene3D" id="1.10.10.10">
    <property type="entry name" value="Winged helix-like DNA-binding domain superfamily/Winged helix DNA-binding domain"/>
    <property type="match status" value="1"/>
</dbReference>
<dbReference type="Pfam" id="PF02481">
    <property type="entry name" value="DNA_processg_A"/>
    <property type="match status" value="1"/>
</dbReference>
<dbReference type="PANTHER" id="PTHR43022:SF1">
    <property type="entry name" value="PROTEIN SMF"/>
    <property type="match status" value="1"/>
</dbReference>
<name>A0A6L5YWA1_9RHOB</name>
<dbReference type="Gene3D" id="3.40.50.450">
    <property type="match status" value="1"/>
</dbReference>
<dbReference type="EMBL" id="WIND01000001">
    <property type="protein sequence ID" value="MSU88518.1"/>
    <property type="molecule type" value="Genomic_DNA"/>
</dbReference>
<protein>
    <submittedName>
        <fullName evidence="5">DNA-protecting protein DprA</fullName>
    </submittedName>
</protein>
<comment type="caution">
    <text evidence="5">The sequence shown here is derived from an EMBL/GenBank/DDBJ whole genome shotgun (WGS) entry which is preliminary data.</text>
</comment>
<comment type="similarity">
    <text evidence="1">Belongs to the DprA/Smf family.</text>
</comment>
<keyword evidence="6" id="KW-1185">Reference proteome</keyword>
<dbReference type="SUPFAM" id="SSF102405">
    <property type="entry name" value="MCP/YpsA-like"/>
    <property type="match status" value="1"/>
</dbReference>
<dbReference type="GO" id="GO:0009294">
    <property type="term" value="P:DNA-mediated transformation"/>
    <property type="evidence" value="ECO:0007669"/>
    <property type="project" value="InterPro"/>
</dbReference>
<dbReference type="InterPro" id="IPR036388">
    <property type="entry name" value="WH-like_DNA-bd_sf"/>
</dbReference>
<dbReference type="InterPro" id="IPR003488">
    <property type="entry name" value="DprA"/>
</dbReference>
<dbReference type="AlphaFoldDB" id="A0A6L5YWA1"/>
<evidence type="ECO:0000256" key="2">
    <source>
        <dbReference type="SAM" id="MobiDB-lite"/>
    </source>
</evidence>
<feature type="domain" description="DprA winged helix" evidence="4">
    <location>
        <begin position="325"/>
        <end position="384"/>
    </location>
</feature>
<evidence type="ECO:0000313" key="6">
    <source>
        <dbReference type="Proteomes" id="UP000474957"/>
    </source>
</evidence>
<reference evidence="5 6" key="1">
    <citation type="submission" date="2019-10" db="EMBL/GenBank/DDBJ databases">
        <title>Cognatihalovulum marinum gen. nov. sp. nov., a new member of the family Rhodobacteraceae isolated from deep seawater of the Northwest Indian Ocean.</title>
        <authorList>
            <person name="Ruan C."/>
            <person name="Wang J."/>
            <person name="Zheng X."/>
            <person name="Song L."/>
            <person name="Zhu Y."/>
            <person name="Huang Y."/>
            <person name="Lu Z."/>
            <person name="Du W."/>
            <person name="Huang L."/>
            <person name="Dai X."/>
        </authorList>
    </citation>
    <scope>NUCLEOTIDE SEQUENCE [LARGE SCALE GENOMIC DNA]</scope>
    <source>
        <strain evidence="5 6">2CG4</strain>
    </source>
</reference>
<feature type="domain" description="Smf/DprA SLOG" evidence="3">
    <location>
        <begin position="90"/>
        <end position="296"/>
    </location>
</feature>
<proteinExistence type="inferred from homology"/>
<dbReference type="InterPro" id="IPR057666">
    <property type="entry name" value="DrpA_SLOG"/>
</dbReference>
<dbReference type="InterPro" id="IPR041614">
    <property type="entry name" value="DprA_WH"/>
</dbReference>
<evidence type="ECO:0000313" key="5">
    <source>
        <dbReference type="EMBL" id="MSU88518.1"/>
    </source>
</evidence>
<accession>A0A6L5YWA1</accession>
<evidence type="ECO:0000256" key="1">
    <source>
        <dbReference type="ARBA" id="ARBA00006525"/>
    </source>
</evidence>
<feature type="region of interest" description="Disordered" evidence="2">
    <location>
        <begin position="297"/>
        <end position="334"/>
    </location>
</feature>
<evidence type="ECO:0000259" key="3">
    <source>
        <dbReference type="Pfam" id="PF02481"/>
    </source>
</evidence>
<dbReference type="PANTHER" id="PTHR43022">
    <property type="entry name" value="PROTEIN SMF"/>
    <property type="match status" value="1"/>
</dbReference>
<dbReference type="RefSeq" id="WP_154444562.1">
    <property type="nucleotide sequence ID" value="NZ_WIND01000001.1"/>
</dbReference>
<feature type="compositionally biased region" description="Pro residues" evidence="2">
    <location>
        <begin position="322"/>
        <end position="332"/>
    </location>
</feature>
<gene>
    <name evidence="5" type="primary">dprA</name>
    <name evidence="5" type="ORF">GE300_02655</name>
</gene>